<name>A0A816XBT0_9BILA</name>
<evidence type="ECO:0000313" key="2">
    <source>
        <dbReference type="EMBL" id="CAF4489550.1"/>
    </source>
</evidence>
<organism evidence="1 3">
    <name type="scientific">Rotaria magnacalcarata</name>
    <dbReference type="NCBI Taxonomy" id="392030"/>
    <lineage>
        <taxon>Eukaryota</taxon>
        <taxon>Metazoa</taxon>
        <taxon>Spiralia</taxon>
        <taxon>Gnathifera</taxon>
        <taxon>Rotifera</taxon>
        <taxon>Eurotatoria</taxon>
        <taxon>Bdelloidea</taxon>
        <taxon>Philodinida</taxon>
        <taxon>Philodinidae</taxon>
        <taxon>Rotaria</taxon>
    </lineage>
</organism>
<evidence type="ECO:0000313" key="4">
    <source>
        <dbReference type="Proteomes" id="UP000663866"/>
    </source>
</evidence>
<reference evidence="1" key="1">
    <citation type="submission" date="2021-02" db="EMBL/GenBank/DDBJ databases">
        <authorList>
            <person name="Nowell W R."/>
        </authorList>
    </citation>
    <scope>NUCLEOTIDE SEQUENCE</scope>
</reference>
<dbReference type="EMBL" id="CAJNRF010012783">
    <property type="protein sequence ID" value="CAF2144596.1"/>
    <property type="molecule type" value="Genomic_DNA"/>
</dbReference>
<keyword evidence="4" id="KW-1185">Reference proteome</keyword>
<dbReference type="Proteomes" id="UP000663866">
    <property type="component" value="Unassembled WGS sequence"/>
</dbReference>
<gene>
    <name evidence="2" type="ORF">OVN521_LOCUS40123</name>
    <name evidence="1" type="ORF">WKI299_LOCUS29039</name>
</gene>
<protein>
    <submittedName>
        <fullName evidence="1">Uncharacterized protein</fullName>
    </submittedName>
</protein>
<comment type="caution">
    <text evidence="1">The sequence shown here is derived from an EMBL/GenBank/DDBJ whole genome shotgun (WGS) entry which is preliminary data.</text>
</comment>
<proteinExistence type="predicted"/>
<accession>A0A816XBT0</accession>
<evidence type="ECO:0000313" key="1">
    <source>
        <dbReference type="EMBL" id="CAF2144596.1"/>
    </source>
</evidence>
<dbReference type="AlphaFoldDB" id="A0A816XBT0"/>
<sequence length="116" mass="14002">MIAKPSYAFPNVDLLQHNITLYNDMHVPLSHQYHFIPIDLNVTIDMLSADRMHLDLRFQNFLLHSIYYYINQTTITTTTTTYQTCNRTIRSRSRSAMQRRNRIRHARQKFLRKHLH</sequence>
<dbReference type="EMBL" id="CAJOBG010051741">
    <property type="protein sequence ID" value="CAF4489550.1"/>
    <property type="molecule type" value="Genomic_DNA"/>
</dbReference>
<evidence type="ECO:0000313" key="3">
    <source>
        <dbReference type="Proteomes" id="UP000663856"/>
    </source>
</evidence>
<dbReference type="Proteomes" id="UP000663856">
    <property type="component" value="Unassembled WGS sequence"/>
</dbReference>